<name>A0A2N1NTQ7_9GLOM</name>
<reference evidence="1 2" key="2">
    <citation type="submission" date="2017-10" db="EMBL/GenBank/DDBJ databases">
        <title>Extensive intraspecific genome diversity in a model arbuscular mycorrhizal fungus.</title>
        <authorList>
            <person name="Chen E.C.H."/>
            <person name="Morin E."/>
            <person name="Baudet D."/>
            <person name="Noel J."/>
            <person name="Ndikumana S."/>
            <person name="Charron P."/>
            <person name="St-Onge C."/>
            <person name="Giorgi J."/>
            <person name="Grigoriev I.V."/>
            <person name="Roux C."/>
            <person name="Martin F.M."/>
            <person name="Corradi N."/>
        </authorList>
    </citation>
    <scope>NUCLEOTIDE SEQUENCE [LARGE SCALE GENOMIC DNA]</scope>
    <source>
        <strain evidence="1 2">C2</strain>
    </source>
</reference>
<evidence type="ECO:0000313" key="2">
    <source>
        <dbReference type="Proteomes" id="UP000233469"/>
    </source>
</evidence>
<dbReference type="VEuPathDB" id="FungiDB:RhiirA1_410192"/>
<proteinExistence type="predicted"/>
<dbReference type="AlphaFoldDB" id="A0A2N1NTQ7"/>
<dbReference type="EMBL" id="LLXL01000142">
    <property type="protein sequence ID" value="PKK77201.1"/>
    <property type="molecule type" value="Genomic_DNA"/>
</dbReference>
<sequence>MSFFYYSTNQYQPPLQYYPYTSPQYYSSSPSPQYYPTPTQYYIQYVYPTPPTPPAQTQSITVPKQSREQSLLQELNTLDEAYFVHNYISKKEYEEYRQKVINKWRGKLKKKVFIIQCYKYLTSFYFIGQEKKSFWNRMWDTACRCGNFIFKNLLTSIISNLGSSLIGGFTGHSGFIGQ</sequence>
<dbReference type="Proteomes" id="UP000233469">
    <property type="component" value="Unassembled WGS sequence"/>
</dbReference>
<organism evidence="1 2">
    <name type="scientific">Rhizophagus irregularis</name>
    <dbReference type="NCBI Taxonomy" id="588596"/>
    <lineage>
        <taxon>Eukaryota</taxon>
        <taxon>Fungi</taxon>
        <taxon>Fungi incertae sedis</taxon>
        <taxon>Mucoromycota</taxon>
        <taxon>Glomeromycotina</taxon>
        <taxon>Glomeromycetes</taxon>
        <taxon>Glomerales</taxon>
        <taxon>Glomeraceae</taxon>
        <taxon>Rhizophagus</taxon>
    </lineage>
</organism>
<dbReference type="VEuPathDB" id="FungiDB:RhiirFUN_000495"/>
<evidence type="ECO:0000313" key="1">
    <source>
        <dbReference type="EMBL" id="PKK77201.1"/>
    </source>
</evidence>
<dbReference type="VEuPathDB" id="FungiDB:FUN_020665"/>
<comment type="caution">
    <text evidence="1">The sequence shown here is derived from an EMBL/GenBank/DDBJ whole genome shotgun (WGS) entry which is preliminary data.</text>
</comment>
<protein>
    <submittedName>
        <fullName evidence="1">Uncharacterized protein</fullName>
    </submittedName>
</protein>
<reference evidence="1 2" key="1">
    <citation type="submission" date="2016-04" db="EMBL/GenBank/DDBJ databases">
        <title>Genome analyses suggest a sexual origin of heterokaryosis in a supposedly ancient asexual fungus.</title>
        <authorList>
            <person name="Ropars J."/>
            <person name="Sedzielewska K."/>
            <person name="Noel J."/>
            <person name="Charron P."/>
            <person name="Farinelli L."/>
            <person name="Marton T."/>
            <person name="Kruger M."/>
            <person name="Pelin A."/>
            <person name="Brachmann A."/>
            <person name="Corradi N."/>
        </authorList>
    </citation>
    <scope>NUCLEOTIDE SEQUENCE [LARGE SCALE GENOMIC DNA]</scope>
    <source>
        <strain evidence="1 2">C2</strain>
    </source>
</reference>
<gene>
    <name evidence="1" type="ORF">RhiirC2_101036</name>
</gene>
<accession>A0A2N1NTQ7</accession>